<evidence type="ECO:0000313" key="13">
    <source>
        <dbReference type="Proteomes" id="UP001140091"/>
    </source>
</evidence>
<dbReference type="InterPro" id="IPR013087">
    <property type="entry name" value="Znf_C2H2_type"/>
</dbReference>
<dbReference type="SUPFAM" id="SSF57667">
    <property type="entry name" value="beta-beta-alpha zinc fingers"/>
    <property type="match status" value="1"/>
</dbReference>
<feature type="compositionally biased region" description="Polar residues" evidence="10">
    <location>
        <begin position="795"/>
        <end position="815"/>
    </location>
</feature>
<feature type="compositionally biased region" description="Basic and acidic residues" evidence="10">
    <location>
        <begin position="304"/>
        <end position="313"/>
    </location>
</feature>
<feature type="compositionally biased region" description="Polar residues" evidence="10">
    <location>
        <begin position="674"/>
        <end position="687"/>
    </location>
</feature>
<dbReference type="GO" id="GO:1990527">
    <property type="term" value="C:Tec1p-Ste12p-Dig1p complex"/>
    <property type="evidence" value="ECO:0007669"/>
    <property type="project" value="TreeGrafter"/>
</dbReference>
<accession>A0A9W8JJK0</accession>
<dbReference type="SMART" id="SM00424">
    <property type="entry name" value="STE"/>
    <property type="match status" value="1"/>
</dbReference>
<keyword evidence="3 9" id="KW-0863">Zinc-finger</keyword>
<evidence type="ECO:0000259" key="11">
    <source>
        <dbReference type="PROSITE" id="PS50157"/>
    </source>
</evidence>
<feature type="compositionally biased region" description="Low complexity" evidence="10">
    <location>
        <begin position="821"/>
        <end position="832"/>
    </location>
</feature>
<dbReference type="Pfam" id="PF00096">
    <property type="entry name" value="zf-C2H2"/>
    <property type="match status" value="2"/>
</dbReference>
<evidence type="ECO:0000256" key="9">
    <source>
        <dbReference type="PROSITE-ProRule" id="PRU00042"/>
    </source>
</evidence>
<sequence length="1087" mass="117949">MPDPANSLVTPTATTAGSSSLSGMSSAGFSSAGNISSATSASSFADAQQQHLHQQEQGDSVQDYIAGTPGLSKGLTRPLLQHEKEKLAWLDRLKYFLATAPSRWHTTDDQGSNGSVNSTPFAPNVNVYPGMGIDGSFTSHQAQQTPSHPQLNRFMLPSQEFVTCVLWNGLYHITGTDIVRALVFRFEAFGRPVRNMKKFEEGVFSDLRNLKPGVDACLEEPKSSFLDLLFKYQCIRTQKKQKVFYWFSVPHDRLFLDALDRDLKREKAGQEPTTLIVGEPAASFTYDPKRTLYEQFSKALGARDGESEYDRNIRNAVSGTTDGDDSSMEGSHGAEESDHHISDMEDVSGTDDDGRPRTGVDTVGKQLFGYPLFGGSSTYKQRRKKATSRALRQDSEAPSEERGRSQEAGPSGRYASPSSSRERSRLVPRYESIRHEFGPGSEDERQQSEAALSAADYFLKQAKGELLPADGVVRKPKVNQPIGDVDVYYSEGAPPVPPPYRSVGRTHDRAFRCRPPATWCAPLTFEAEAPTKSLHRPILIGTHIMEEVYLAPLAPGGAAAGPSSLQGQAPQARSNPPAPAPVSSTAMYEQHSADGKIKAFVCPLFSCGRLFKRMEHLKRHLRTHTMERPFTCPKCKKRFSRSDNLNQHLRTHDRTSSTATSTSSSNVGEGSSGDNATASEGNNPEWSDNTDDEREGSNHNGDQSGGESEDEDWSRYASLSDMNSQALGLSGMDLSALGIPGAFPHDVQMRELEASDVQEVQGDEEGLLMISNQGSNYYPVQPSALFSSGPGDFNSEASQWSRPQPSPAFSTVSMPSPNPGTLNLRSNRNSLTSSPANYLQQLQGHSNPSSISSSYGEDFPVAMSAPSHKASFDHPAMYNSGMVLDDSLGGGPIRRHRSVTPARDPIRRPGTANSNEFNPMNSAPGSVGSNTSAAHRGYHPYASGYTSSSRGGSAHSSPSVHSIPLGSDYGHMRSSSRASNYGSGGVMQVQEQMKHMMNMSGTDVAMGNPEAGVGFGEPFLRTDSPGFAPQTESPAPFTIELPGQFGVHGQGFAAPAHSATMPVQYPQQQQQQQQQFDAFYPQHVQTL</sequence>
<dbReference type="PROSITE" id="PS50157">
    <property type="entry name" value="ZINC_FINGER_C2H2_2"/>
    <property type="match status" value="2"/>
</dbReference>
<dbReference type="Gene3D" id="3.30.160.60">
    <property type="entry name" value="Classic Zinc Finger"/>
    <property type="match status" value="2"/>
</dbReference>
<dbReference type="PROSITE" id="PS00028">
    <property type="entry name" value="ZINC_FINGER_C2H2_1"/>
    <property type="match status" value="2"/>
</dbReference>
<dbReference type="FunFam" id="3.30.160.60:FF:002343">
    <property type="entry name" value="Zinc finger protein 33A"/>
    <property type="match status" value="1"/>
</dbReference>
<feature type="region of interest" description="Disordered" evidence="10">
    <location>
        <begin position="1"/>
        <end position="24"/>
    </location>
</feature>
<comment type="caution">
    <text evidence="12">The sequence shown here is derived from an EMBL/GenBank/DDBJ whole genome shotgun (WGS) entry which is preliminary data.</text>
</comment>
<keyword evidence="6" id="KW-0804">Transcription</keyword>
<keyword evidence="13" id="KW-1185">Reference proteome</keyword>
<feature type="region of interest" description="Disordered" evidence="10">
    <location>
        <begin position="643"/>
        <end position="714"/>
    </location>
</feature>
<evidence type="ECO:0000256" key="3">
    <source>
        <dbReference type="ARBA" id="ARBA00022771"/>
    </source>
</evidence>
<organism evidence="12 13">
    <name type="scientific">Candolleomyces eurysporus</name>
    <dbReference type="NCBI Taxonomy" id="2828524"/>
    <lineage>
        <taxon>Eukaryota</taxon>
        <taxon>Fungi</taxon>
        <taxon>Dikarya</taxon>
        <taxon>Basidiomycota</taxon>
        <taxon>Agaricomycotina</taxon>
        <taxon>Agaricomycetes</taxon>
        <taxon>Agaricomycetidae</taxon>
        <taxon>Agaricales</taxon>
        <taxon>Agaricineae</taxon>
        <taxon>Psathyrellaceae</taxon>
        <taxon>Candolleomyces</taxon>
    </lineage>
</organism>
<feature type="compositionally biased region" description="Polar residues" evidence="10">
    <location>
        <begin position="911"/>
        <end position="933"/>
    </location>
</feature>
<keyword evidence="4" id="KW-0862">Zinc</keyword>
<feature type="non-terminal residue" evidence="12">
    <location>
        <position position="1087"/>
    </location>
</feature>
<keyword evidence="7" id="KW-0539">Nucleus</keyword>
<keyword evidence="5" id="KW-0805">Transcription regulation</keyword>
<dbReference type="GO" id="GO:0008270">
    <property type="term" value="F:zinc ion binding"/>
    <property type="evidence" value="ECO:0007669"/>
    <property type="project" value="UniProtKB-KW"/>
</dbReference>
<comment type="similarity">
    <text evidence="8">Belongs to the STE12 transcription factor family.</text>
</comment>
<evidence type="ECO:0000256" key="8">
    <source>
        <dbReference type="ARBA" id="ARBA00024345"/>
    </source>
</evidence>
<evidence type="ECO:0000256" key="4">
    <source>
        <dbReference type="ARBA" id="ARBA00022833"/>
    </source>
</evidence>
<evidence type="ECO:0000313" key="12">
    <source>
        <dbReference type="EMBL" id="KAJ2931998.1"/>
    </source>
</evidence>
<feature type="region of interest" description="Disordered" evidence="10">
    <location>
        <begin position="896"/>
        <end position="983"/>
    </location>
</feature>
<protein>
    <recommendedName>
        <fullName evidence="11">C2H2-type domain-containing protein</fullName>
    </recommendedName>
</protein>
<dbReference type="GO" id="GO:1990526">
    <property type="term" value="C:Ste12p-Dig1p-Dig2p complex"/>
    <property type="evidence" value="ECO:0007669"/>
    <property type="project" value="TreeGrafter"/>
</dbReference>
<feature type="region of interest" description="Disordered" evidence="10">
    <location>
        <begin position="304"/>
        <end position="426"/>
    </location>
</feature>
<evidence type="ECO:0000256" key="5">
    <source>
        <dbReference type="ARBA" id="ARBA00023015"/>
    </source>
</evidence>
<dbReference type="SMART" id="SM00355">
    <property type="entry name" value="ZnF_C2H2"/>
    <property type="match status" value="2"/>
</dbReference>
<dbReference type="GO" id="GO:0003700">
    <property type="term" value="F:DNA-binding transcription factor activity"/>
    <property type="evidence" value="ECO:0007669"/>
    <property type="project" value="InterPro"/>
</dbReference>
<evidence type="ECO:0000256" key="6">
    <source>
        <dbReference type="ARBA" id="ARBA00023163"/>
    </source>
</evidence>
<proteinExistence type="inferred from homology"/>
<evidence type="ECO:0000256" key="1">
    <source>
        <dbReference type="ARBA" id="ARBA00004123"/>
    </source>
</evidence>
<dbReference type="InterPro" id="IPR052127">
    <property type="entry name" value="STE12_transcription_factor"/>
</dbReference>
<dbReference type="AlphaFoldDB" id="A0A9W8JJK0"/>
<feature type="domain" description="C2H2-type" evidence="11">
    <location>
        <begin position="600"/>
        <end position="629"/>
    </location>
</feature>
<feature type="compositionally biased region" description="Basic and acidic residues" evidence="10">
    <location>
        <begin position="391"/>
        <end position="405"/>
    </location>
</feature>
<evidence type="ECO:0000256" key="10">
    <source>
        <dbReference type="SAM" id="MobiDB-lite"/>
    </source>
</evidence>
<dbReference type="InterPro" id="IPR003120">
    <property type="entry name" value="Ste12"/>
</dbReference>
<keyword evidence="2" id="KW-0479">Metal-binding</keyword>
<evidence type="ECO:0000256" key="7">
    <source>
        <dbReference type="ARBA" id="ARBA00023242"/>
    </source>
</evidence>
<feature type="compositionally biased region" description="Low complexity" evidence="10">
    <location>
        <begin position="10"/>
        <end position="24"/>
    </location>
</feature>
<dbReference type="GO" id="GO:0005634">
    <property type="term" value="C:nucleus"/>
    <property type="evidence" value="ECO:0007669"/>
    <property type="project" value="UniProtKB-SubCell"/>
</dbReference>
<comment type="subcellular location">
    <subcellularLocation>
        <location evidence="1">Nucleus</location>
    </subcellularLocation>
</comment>
<gene>
    <name evidence="12" type="ORF">H1R20_g5101</name>
</gene>
<feature type="compositionally biased region" description="Low complexity" evidence="10">
    <location>
        <begin position="947"/>
        <end position="959"/>
    </location>
</feature>
<dbReference type="PANTHER" id="PTHR47427">
    <property type="entry name" value="PROTEIN STE12"/>
    <property type="match status" value="1"/>
</dbReference>
<evidence type="ECO:0000256" key="2">
    <source>
        <dbReference type="ARBA" id="ARBA00022723"/>
    </source>
</evidence>
<feature type="region of interest" description="Disordered" evidence="10">
    <location>
        <begin position="788"/>
        <end position="832"/>
    </location>
</feature>
<dbReference type="Proteomes" id="UP001140091">
    <property type="component" value="Unassembled WGS sequence"/>
</dbReference>
<feature type="region of interest" description="Disordered" evidence="10">
    <location>
        <begin position="559"/>
        <end position="587"/>
    </location>
</feature>
<reference evidence="12" key="1">
    <citation type="submission" date="2022-06" db="EMBL/GenBank/DDBJ databases">
        <title>Genome Sequence of Candolleomyces eurysporus.</title>
        <authorList>
            <person name="Buettner E."/>
        </authorList>
    </citation>
    <scope>NUCLEOTIDE SEQUENCE</scope>
    <source>
        <strain evidence="12">VTCC 930004</strain>
    </source>
</reference>
<feature type="region of interest" description="Disordered" evidence="10">
    <location>
        <begin position="41"/>
        <end position="66"/>
    </location>
</feature>
<feature type="compositionally biased region" description="Low complexity" evidence="10">
    <location>
        <begin position="559"/>
        <end position="569"/>
    </location>
</feature>
<dbReference type="EMBL" id="JANBPK010000787">
    <property type="protein sequence ID" value="KAJ2931998.1"/>
    <property type="molecule type" value="Genomic_DNA"/>
</dbReference>
<feature type="compositionally biased region" description="Basic and acidic residues" evidence="10">
    <location>
        <begin position="332"/>
        <end position="343"/>
    </location>
</feature>
<dbReference type="PANTHER" id="PTHR47427:SF1">
    <property type="entry name" value="PROTEIN STE12"/>
    <property type="match status" value="1"/>
</dbReference>
<dbReference type="Pfam" id="PF02200">
    <property type="entry name" value="STE"/>
    <property type="match status" value="1"/>
</dbReference>
<feature type="compositionally biased region" description="Low complexity" evidence="10">
    <location>
        <begin position="656"/>
        <end position="673"/>
    </location>
</feature>
<name>A0A9W8JJK0_9AGAR</name>
<feature type="compositionally biased region" description="Low complexity" evidence="10">
    <location>
        <begin position="41"/>
        <end position="57"/>
    </location>
</feature>
<feature type="domain" description="C2H2-type" evidence="11">
    <location>
        <begin position="630"/>
        <end position="657"/>
    </location>
</feature>
<dbReference type="InterPro" id="IPR036236">
    <property type="entry name" value="Znf_C2H2_sf"/>
</dbReference>
<dbReference type="OrthoDB" id="1095242at2759"/>